<evidence type="ECO:0000256" key="1">
    <source>
        <dbReference type="SAM" id="SignalP"/>
    </source>
</evidence>
<dbReference type="OrthoDB" id="10583528at2759"/>
<feature type="chain" id="PRO_5012384816" evidence="1">
    <location>
        <begin position="18"/>
        <end position="92"/>
    </location>
</feature>
<dbReference type="RefSeq" id="XP_022284738.1">
    <property type="nucleotide sequence ID" value="XM_022428859.1"/>
</dbReference>
<organism evidence="3 4">
    <name type="scientific">Pochonia chlamydosporia 170</name>
    <dbReference type="NCBI Taxonomy" id="1380566"/>
    <lineage>
        <taxon>Eukaryota</taxon>
        <taxon>Fungi</taxon>
        <taxon>Dikarya</taxon>
        <taxon>Ascomycota</taxon>
        <taxon>Pezizomycotina</taxon>
        <taxon>Sordariomycetes</taxon>
        <taxon>Hypocreomycetidae</taxon>
        <taxon>Hypocreales</taxon>
        <taxon>Clavicipitaceae</taxon>
        <taxon>Pochonia</taxon>
    </lineage>
</organism>
<dbReference type="Gene3D" id="1.10.1740.120">
    <property type="match status" value="1"/>
</dbReference>
<gene>
    <name evidence="3" type="ORF">VFPPC_13067</name>
</gene>
<dbReference type="Proteomes" id="UP000078397">
    <property type="component" value="Unassembled WGS sequence"/>
</dbReference>
<reference evidence="3 4" key="1">
    <citation type="journal article" date="2016" name="PLoS Pathog.">
        <title>Biosynthesis of antibiotic leucinostatins in bio-control fungus Purpureocillium lilacinum and their inhibition on phytophthora revealed by genome mining.</title>
        <authorList>
            <person name="Wang G."/>
            <person name="Liu Z."/>
            <person name="Lin R."/>
            <person name="Li E."/>
            <person name="Mao Z."/>
            <person name="Ling J."/>
            <person name="Yang Y."/>
            <person name="Yin W.B."/>
            <person name="Xie B."/>
        </authorList>
    </citation>
    <scope>NUCLEOTIDE SEQUENCE [LARGE SCALE GENOMIC DNA]</scope>
    <source>
        <strain evidence="3">170</strain>
    </source>
</reference>
<evidence type="ECO:0000259" key="2">
    <source>
        <dbReference type="Pfam" id="PF12192"/>
    </source>
</evidence>
<name>A0A179G7F5_METCM</name>
<dbReference type="KEGG" id="pchm:VFPPC_13067"/>
<keyword evidence="4" id="KW-1185">Reference proteome</keyword>
<dbReference type="GeneID" id="28854838"/>
<feature type="signal peptide" evidence="1">
    <location>
        <begin position="1"/>
        <end position="17"/>
    </location>
</feature>
<evidence type="ECO:0000313" key="4">
    <source>
        <dbReference type="Proteomes" id="UP000078397"/>
    </source>
</evidence>
<dbReference type="EMBL" id="LSBJ02000001">
    <property type="protein sequence ID" value="OAQ73727.2"/>
    <property type="molecule type" value="Genomic_DNA"/>
</dbReference>
<proteinExistence type="predicted"/>
<keyword evidence="1" id="KW-0732">Signal</keyword>
<dbReference type="InterPro" id="IPR022013">
    <property type="entry name" value="CBP"/>
</dbReference>
<evidence type="ECO:0000313" key="3">
    <source>
        <dbReference type="EMBL" id="OAQ73727.2"/>
    </source>
</evidence>
<feature type="domain" description="Fungal calcium binding protein" evidence="2">
    <location>
        <begin position="24"/>
        <end position="90"/>
    </location>
</feature>
<dbReference type="Pfam" id="PF12192">
    <property type="entry name" value="CBP"/>
    <property type="match status" value="1"/>
</dbReference>
<comment type="caution">
    <text evidence="3">The sequence shown here is derived from an EMBL/GenBank/DDBJ whole genome shotgun (WGS) entry which is preliminary data.</text>
</comment>
<dbReference type="AlphaFoldDB" id="A0A179G7F5"/>
<protein>
    <submittedName>
        <fullName evidence="3">Fungal calcium binding protein domain-containing protein</fullName>
    </submittedName>
</protein>
<accession>A0A179G7F5</accession>
<sequence length="92" mass="8998">MQPSFFVLISSAVLAYAAPTAVSLQGVQQSATAYMQAAQANGCNWVACISSLAAYTAACGAAALEGGLNPIADIACAASIGSTGTGPCTSCF</sequence>
<dbReference type="STRING" id="1380566.A0A179G7F5"/>